<feature type="compositionally biased region" description="Basic and acidic residues" evidence="1">
    <location>
        <begin position="1"/>
        <end position="19"/>
    </location>
</feature>
<keyword evidence="3" id="KW-1185">Reference proteome</keyword>
<dbReference type="GeneID" id="9464171"/>
<proteinExistence type="predicted"/>
<protein>
    <submittedName>
        <fullName evidence="2">Uncharacterized protein</fullName>
    </submittedName>
</protein>
<organism evidence="2 3">
    <name type="scientific">Phytophthora infestans (strain T30-4)</name>
    <name type="common">Potato late blight agent</name>
    <dbReference type="NCBI Taxonomy" id="403677"/>
    <lineage>
        <taxon>Eukaryota</taxon>
        <taxon>Sar</taxon>
        <taxon>Stramenopiles</taxon>
        <taxon>Oomycota</taxon>
        <taxon>Peronosporomycetes</taxon>
        <taxon>Peronosporales</taxon>
        <taxon>Peronosporaceae</taxon>
        <taxon>Phytophthora</taxon>
    </lineage>
</organism>
<dbReference type="OrthoDB" id="120693at2759"/>
<reference evidence="3" key="1">
    <citation type="journal article" date="2009" name="Nature">
        <title>Genome sequence and analysis of the Irish potato famine pathogen Phytophthora infestans.</title>
        <authorList>
            <consortium name="The Broad Institute Genome Sequencing Platform"/>
            <person name="Haas B.J."/>
            <person name="Kamoun S."/>
            <person name="Zody M.C."/>
            <person name="Jiang R.H."/>
            <person name="Handsaker R.E."/>
            <person name="Cano L.M."/>
            <person name="Grabherr M."/>
            <person name="Kodira C.D."/>
            <person name="Raffaele S."/>
            <person name="Torto-Alalibo T."/>
            <person name="Bozkurt T.O."/>
            <person name="Ah-Fong A.M."/>
            <person name="Alvarado L."/>
            <person name="Anderson V.L."/>
            <person name="Armstrong M.R."/>
            <person name="Avrova A."/>
            <person name="Baxter L."/>
            <person name="Beynon J."/>
            <person name="Boevink P.C."/>
            <person name="Bollmann S.R."/>
            <person name="Bos J.I."/>
            <person name="Bulone V."/>
            <person name="Cai G."/>
            <person name="Cakir C."/>
            <person name="Carrington J.C."/>
            <person name="Chawner M."/>
            <person name="Conti L."/>
            <person name="Costanzo S."/>
            <person name="Ewan R."/>
            <person name="Fahlgren N."/>
            <person name="Fischbach M.A."/>
            <person name="Fugelstad J."/>
            <person name="Gilroy E.M."/>
            <person name="Gnerre S."/>
            <person name="Green P.J."/>
            <person name="Grenville-Briggs L.J."/>
            <person name="Griffith J."/>
            <person name="Grunwald N.J."/>
            <person name="Horn K."/>
            <person name="Horner N.R."/>
            <person name="Hu C.H."/>
            <person name="Huitema E."/>
            <person name="Jeong D.H."/>
            <person name="Jones A.M."/>
            <person name="Jones J.D."/>
            <person name="Jones R.W."/>
            <person name="Karlsson E.K."/>
            <person name="Kunjeti S.G."/>
            <person name="Lamour K."/>
            <person name="Liu Z."/>
            <person name="Ma L."/>
            <person name="Maclean D."/>
            <person name="Chibucos M.C."/>
            <person name="McDonald H."/>
            <person name="McWalters J."/>
            <person name="Meijer H.J."/>
            <person name="Morgan W."/>
            <person name="Morris P.F."/>
            <person name="Munro C.A."/>
            <person name="O'Neill K."/>
            <person name="Ospina-Giraldo M."/>
            <person name="Pinzon A."/>
            <person name="Pritchard L."/>
            <person name="Ramsahoye B."/>
            <person name="Ren Q."/>
            <person name="Restrepo S."/>
            <person name="Roy S."/>
            <person name="Sadanandom A."/>
            <person name="Savidor A."/>
            <person name="Schornack S."/>
            <person name="Schwartz D.C."/>
            <person name="Schumann U.D."/>
            <person name="Schwessinger B."/>
            <person name="Seyer L."/>
            <person name="Sharpe T."/>
            <person name="Silvar C."/>
            <person name="Song J."/>
            <person name="Studholme D.J."/>
            <person name="Sykes S."/>
            <person name="Thines M."/>
            <person name="van de Vondervoort P.J."/>
            <person name="Phuntumart V."/>
            <person name="Wawra S."/>
            <person name="Weide R."/>
            <person name="Win J."/>
            <person name="Young C."/>
            <person name="Zhou S."/>
            <person name="Fry W."/>
            <person name="Meyers B.C."/>
            <person name="van West P."/>
            <person name="Ristaino J."/>
            <person name="Govers F."/>
            <person name="Birch P.R."/>
            <person name="Whisson S.C."/>
            <person name="Judelson H.S."/>
            <person name="Nusbaum C."/>
        </authorList>
    </citation>
    <scope>NUCLEOTIDE SEQUENCE [LARGE SCALE GENOMIC DNA]</scope>
    <source>
        <strain evidence="3">T30-4</strain>
    </source>
</reference>
<dbReference type="Proteomes" id="UP000006643">
    <property type="component" value="Unassembled WGS sequence"/>
</dbReference>
<evidence type="ECO:0000313" key="3">
    <source>
        <dbReference type="Proteomes" id="UP000006643"/>
    </source>
</evidence>
<dbReference type="HOGENOM" id="CLU_2150771_0_0_1"/>
<dbReference type="AlphaFoldDB" id="D0P0W6"/>
<evidence type="ECO:0000256" key="1">
    <source>
        <dbReference type="SAM" id="MobiDB-lite"/>
    </source>
</evidence>
<feature type="region of interest" description="Disordered" evidence="1">
    <location>
        <begin position="1"/>
        <end position="112"/>
    </location>
</feature>
<name>D0P0W6_PHYIT</name>
<sequence length="112" mass="12876">MEEREQDDRLSEAFWRADEGSVETPRQQVRRLSGIQAERRTLRAKMRDSEKEGIGRRARRWRRDSIGEDVASENGGNRHGNGSRSPSGVTYVQPLEAARQEDERPSGRLNQL</sequence>
<gene>
    <name evidence="2" type="ORF">PITG_19848</name>
</gene>
<dbReference type="EMBL" id="DS028227">
    <property type="protein sequence ID" value="EEY53673.1"/>
    <property type="molecule type" value="Genomic_DNA"/>
</dbReference>
<dbReference type="VEuPathDB" id="FungiDB:PITG_19848"/>
<dbReference type="KEGG" id="pif:PITG_19848"/>
<dbReference type="InParanoid" id="D0P0W6"/>
<accession>D0P0W6</accession>
<evidence type="ECO:0000313" key="2">
    <source>
        <dbReference type="EMBL" id="EEY53673.1"/>
    </source>
</evidence>
<feature type="compositionally biased region" description="Basic and acidic residues" evidence="1">
    <location>
        <begin position="37"/>
        <end position="55"/>
    </location>
</feature>
<dbReference type="RefSeq" id="XP_002896059.1">
    <property type="nucleotide sequence ID" value="XM_002896013.1"/>
</dbReference>